<protein>
    <submittedName>
        <fullName evidence="2">Uncharacterized protein</fullName>
    </submittedName>
</protein>
<gene>
    <name evidence="2" type="ORF">CCHR01_12051</name>
</gene>
<organism evidence="2 3">
    <name type="scientific">Colletotrichum chrysophilum</name>
    <dbReference type="NCBI Taxonomy" id="1836956"/>
    <lineage>
        <taxon>Eukaryota</taxon>
        <taxon>Fungi</taxon>
        <taxon>Dikarya</taxon>
        <taxon>Ascomycota</taxon>
        <taxon>Pezizomycotina</taxon>
        <taxon>Sordariomycetes</taxon>
        <taxon>Hypocreomycetidae</taxon>
        <taxon>Glomerellales</taxon>
        <taxon>Glomerellaceae</taxon>
        <taxon>Colletotrichum</taxon>
        <taxon>Colletotrichum gloeosporioides species complex</taxon>
    </lineage>
</organism>
<accession>A0AAD9ABY3</accession>
<dbReference type="EMBL" id="JAQOWY010000277">
    <property type="protein sequence ID" value="KAK1845301.1"/>
    <property type="molecule type" value="Genomic_DNA"/>
</dbReference>
<dbReference type="AlphaFoldDB" id="A0AAD9ABY3"/>
<dbReference type="Proteomes" id="UP001243330">
    <property type="component" value="Unassembled WGS sequence"/>
</dbReference>
<name>A0AAD9ABY3_9PEZI</name>
<feature type="compositionally biased region" description="Low complexity" evidence="1">
    <location>
        <begin position="113"/>
        <end position="125"/>
    </location>
</feature>
<reference evidence="2" key="1">
    <citation type="submission" date="2023-01" db="EMBL/GenBank/DDBJ databases">
        <title>Colletotrichum chrysophilum M932 genome sequence.</title>
        <authorList>
            <person name="Baroncelli R."/>
        </authorList>
    </citation>
    <scope>NUCLEOTIDE SEQUENCE</scope>
    <source>
        <strain evidence="2">M932</strain>
    </source>
</reference>
<evidence type="ECO:0000256" key="1">
    <source>
        <dbReference type="SAM" id="MobiDB-lite"/>
    </source>
</evidence>
<feature type="region of interest" description="Disordered" evidence="1">
    <location>
        <begin position="38"/>
        <end position="57"/>
    </location>
</feature>
<evidence type="ECO:0000313" key="2">
    <source>
        <dbReference type="EMBL" id="KAK1845301.1"/>
    </source>
</evidence>
<comment type="caution">
    <text evidence="2">The sequence shown here is derived from an EMBL/GenBank/DDBJ whole genome shotgun (WGS) entry which is preliminary data.</text>
</comment>
<sequence length="158" mass="17633">MRPAIAADGLGCDAMRHLSSAIINAAAQQRLCAGQETYSTRDETRRRNARTEQTKTWPPPQCQCRYAAWDPDRQLAQVAAVVHWWLLGDHHPLITLSRPAFCCAAPQSPVDLGRGARPQRGQQARGQRESRETMTIKMIPNRHLTSAETISCHLPASR</sequence>
<keyword evidence="3" id="KW-1185">Reference proteome</keyword>
<feature type="region of interest" description="Disordered" evidence="1">
    <location>
        <begin position="112"/>
        <end position="132"/>
    </location>
</feature>
<feature type="compositionally biased region" description="Basic and acidic residues" evidence="1">
    <location>
        <begin position="39"/>
        <end position="53"/>
    </location>
</feature>
<evidence type="ECO:0000313" key="3">
    <source>
        <dbReference type="Proteomes" id="UP001243330"/>
    </source>
</evidence>
<proteinExistence type="predicted"/>